<keyword evidence="6" id="KW-1185">Reference proteome</keyword>
<evidence type="ECO:0000313" key="5">
    <source>
        <dbReference type="EMBL" id="KAL2808116.1"/>
    </source>
</evidence>
<dbReference type="GO" id="GO:0005840">
    <property type="term" value="C:ribosome"/>
    <property type="evidence" value="ECO:0007669"/>
    <property type="project" value="UniProtKB-KW"/>
</dbReference>
<evidence type="ECO:0000313" key="6">
    <source>
        <dbReference type="Proteomes" id="UP001610334"/>
    </source>
</evidence>
<keyword evidence="3" id="KW-0687">Ribonucleoprotein</keyword>
<dbReference type="NCBIfam" id="TIGR01030">
    <property type="entry name" value="rpmH_bact"/>
    <property type="match status" value="1"/>
</dbReference>
<evidence type="ECO:0000256" key="2">
    <source>
        <dbReference type="ARBA" id="ARBA00022980"/>
    </source>
</evidence>
<name>A0ABR4GY41_9EURO</name>
<dbReference type="PANTHER" id="PTHR14503">
    <property type="entry name" value="MITOCHONDRIAL RIBOSOMAL PROTEIN 34 FAMILY MEMBER"/>
    <property type="match status" value="1"/>
</dbReference>
<dbReference type="Proteomes" id="UP001610334">
    <property type="component" value="Unassembled WGS sequence"/>
</dbReference>
<feature type="compositionally biased region" description="Low complexity" evidence="4">
    <location>
        <begin position="74"/>
        <end position="89"/>
    </location>
</feature>
<comment type="similarity">
    <text evidence="1">Belongs to the bacterial ribosomal protein bL34 family.</text>
</comment>
<dbReference type="Pfam" id="PF00468">
    <property type="entry name" value="Ribosomal_L34"/>
    <property type="match status" value="1"/>
</dbReference>
<dbReference type="HAMAP" id="MF_00391">
    <property type="entry name" value="Ribosomal_bL34"/>
    <property type="match status" value="1"/>
</dbReference>
<evidence type="ECO:0000256" key="4">
    <source>
        <dbReference type="SAM" id="MobiDB-lite"/>
    </source>
</evidence>
<evidence type="ECO:0000256" key="3">
    <source>
        <dbReference type="ARBA" id="ARBA00023274"/>
    </source>
</evidence>
<dbReference type="PANTHER" id="PTHR14503:SF4">
    <property type="entry name" value="LARGE RIBOSOMAL SUBUNIT PROTEIN BL34M"/>
    <property type="match status" value="1"/>
</dbReference>
<dbReference type="Gene3D" id="1.10.287.3980">
    <property type="match status" value="1"/>
</dbReference>
<reference evidence="5 6" key="1">
    <citation type="submission" date="2024-07" db="EMBL/GenBank/DDBJ databases">
        <title>Section-level genome sequencing and comparative genomics of Aspergillus sections Usti and Cavernicolus.</title>
        <authorList>
            <consortium name="Lawrence Berkeley National Laboratory"/>
            <person name="Nybo J.L."/>
            <person name="Vesth T.C."/>
            <person name="Theobald S."/>
            <person name="Frisvad J.C."/>
            <person name="Larsen T.O."/>
            <person name="Kjaerboelling I."/>
            <person name="Rothschild-Mancinelli K."/>
            <person name="Lyhne E.K."/>
            <person name="Kogle M.E."/>
            <person name="Barry K."/>
            <person name="Clum A."/>
            <person name="Na H."/>
            <person name="Ledsgaard L."/>
            <person name="Lin J."/>
            <person name="Lipzen A."/>
            <person name="Kuo A."/>
            <person name="Riley R."/>
            <person name="Mondo S."/>
            <person name="Labutti K."/>
            <person name="Haridas S."/>
            <person name="Pangalinan J."/>
            <person name="Salamov A.A."/>
            <person name="Simmons B.A."/>
            <person name="Magnuson J.K."/>
            <person name="Chen J."/>
            <person name="Drula E."/>
            <person name="Henrissat B."/>
            <person name="Wiebenga A."/>
            <person name="Lubbers R.J."/>
            <person name="Gomes A.C."/>
            <person name="Makela M.R."/>
            <person name="Stajich J."/>
            <person name="Grigoriev I.V."/>
            <person name="Mortensen U.H."/>
            <person name="De Vries R.P."/>
            <person name="Baker S.E."/>
            <person name="Andersen M.R."/>
        </authorList>
    </citation>
    <scope>NUCLEOTIDE SEQUENCE [LARGE SCALE GENOMIC DNA]</scope>
    <source>
        <strain evidence="5 6">CBS 588.65</strain>
    </source>
</reference>
<keyword evidence="2 5" id="KW-0689">Ribosomal protein</keyword>
<protein>
    <submittedName>
        <fullName evidence="5">Ribosomal protein L34-domain-containing protein</fullName>
    </submittedName>
</protein>
<dbReference type="EMBL" id="JBFXLT010000121">
    <property type="protein sequence ID" value="KAL2808116.1"/>
    <property type="molecule type" value="Genomic_DNA"/>
</dbReference>
<organism evidence="5 6">
    <name type="scientific">Aspergillus granulosus</name>
    <dbReference type="NCBI Taxonomy" id="176169"/>
    <lineage>
        <taxon>Eukaryota</taxon>
        <taxon>Fungi</taxon>
        <taxon>Dikarya</taxon>
        <taxon>Ascomycota</taxon>
        <taxon>Pezizomycotina</taxon>
        <taxon>Eurotiomycetes</taxon>
        <taxon>Eurotiomycetidae</taxon>
        <taxon>Eurotiales</taxon>
        <taxon>Aspergillaceae</taxon>
        <taxon>Aspergillus</taxon>
        <taxon>Aspergillus subgen. Nidulantes</taxon>
    </lineage>
</organism>
<evidence type="ECO:0000256" key="1">
    <source>
        <dbReference type="ARBA" id="ARBA00010111"/>
    </source>
</evidence>
<dbReference type="InterPro" id="IPR000271">
    <property type="entry name" value="Ribosomal_bL34"/>
</dbReference>
<proteinExistence type="inferred from homology"/>
<comment type="caution">
    <text evidence="5">The sequence shown here is derived from an EMBL/GenBank/DDBJ whole genome shotgun (WGS) entry which is preliminary data.</text>
</comment>
<feature type="region of interest" description="Disordered" evidence="4">
    <location>
        <begin position="74"/>
        <end position="102"/>
    </location>
</feature>
<gene>
    <name evidence="5" type="ORF">BJX63DRAFT_410424</name>
</gene>
<sequence length="134" mass="14693">MLCLQCRAIPSTLRTAASSITKQTPIFRPLPSQTRLFSFAAVTTSTTRPTFAQALTRSTTPTSSLSILSQLPGAGAQQSRSFSASASLGGKRDTYNPSRRVQKRRHGFLARVKTRTGRAIIARRRAKGRKNLSW</sequence>
<accession>A0ABR4GY41</accession>